<evidence type="ECO:0000313" key="1">
    <source>
        <dbReference type="EMBL" id="CAB4969583.1"/>
    </source>
</evidence>
<dbReference type="AlphaFoldDB" id="A0A6J7LSS4"/>
<organism evidence="1">
    <name type="scientific">freshwater metagenome</name>
    <dbReference type="NCBI Taxonomy" id="449393"/>
    <lineage>
        <taxon>unclassified sequences</taxon>
        <taxon>metagenomes</taxon>
        <taxon>ecological metagenomes</taxon>
    </lineage>
</organism>
<proteinExistence type="predicted"/>
<accession>A0A6J7LSS4</accession>
<gene>
    <name evidence="1" type="ORF">UFOPK3772_03246</name>
</gene>
<sequence>MVDPRVVGVRPGDLDVDIAVSQVPEDPEYGDVAERIDDRAEFVGALRQ</sequence>
<reference evidence="1" key="1">
    <citation type="submission" date="2020-05" db="EMBL/GenBank/DDBJ databases">
        <authorList>
            <person name="Chiriac C."/>
            <person name="Salcher M."/>
            <person name="Ghai R."/>
            <person name="Kavagutti S V."/>
        </authorList>
    </citation>
    <scope>NUCLEOTIDE SEQUENCE</scope>
</reference>
<protein>
    <submittedName>
        <fullName evidence="1">Unannotated protein</fullName>
    </submittedName>
</protein>
<name>A0A6J7LSS4_9ZZZZ</name>
<dbReference type="EMBL" id="CAFBNE010000176">
    <property type="protein sequence ID" value="CAB4969583.1"/>
    <property type="molecule type" value="Genomic_DNA"/>
</dbReference>